<sequence length="213" mass="24464">MDIEQGSIFAIPLEKNLGYAFVKCVFIQGAGGSSNLTLKILDMRSEAFAKKSSGKIEEADELCYRLLMMGRPSVRGKNKWHYLGTQSLTSEEANEVPSFKQLSGPMLDLIDEKDWSKLNWSVILNFSLMNQVDSLPYASIRHLGPWMHSSDLDITIRLTMIWLKKLGYDIRSFYNTEELDSPKNVWNKIAYNEAMNIEFYSEVERKFRGKIIS</sequence>
<dbReference type="Proteomes" id="UP001501725">
    <property type="component" value="Unassembled WGS sequence"/>
</dbReference>
<keyword evidence="2" id="KW-1185">Reference proteome</keyword>
<proteinExistence type="predicted"/>
<evidence type="ECO:0000313" key="1">
    <source>
        <dbReference type="EMBL" id="GAA4321013.1"/>
    </source>
</evidence>
<organism evidence="1 2">
    <name type="scientific">Flaviaesturariibacter amylovorans</name>
    <dbReference type="NCBI Taxonomy" id="1084520"/>
    <lineage>
        <taxon>Bacteria</taxon>
        <taxon>Pseudomonadati</taxon>
        <taxon>Bacteroidota</taxon>
        <taxon>Chitinophagia</taxon>
        <taxon>Chitinophagales</taxon>
        <taxon>Chitinophagaceae</taxon>
        <taxon>Flaviaestuariibacter</taxon>
    </lineage>
</organism>
<evidence type="ECO:0000313" key="2">
    <source>
        <dbReference type="Proteomes" id="UP001501725"/>
    </source>
</evidence>
<gene>
    <name evidence="1" type="ORF">GCM10023184_06490</name>
</gene>
<reference evidence="2" key="1">
    <citation type="journal article" date="2019" name="Int. J. Syst. Evol. Microbiol.">
        <title>The Global Catalogue of Microorganisms (GCM) 10K type strain sequencing project: providing services to taxonomists for standard genome sequencing and annotation.</title>
        <authorList>
            <consortium name="The Broad Institute Genomics Platform"/>
            <consortium name="The Broad Institute Genome Sequencing Center for Infectious Disease"/>
            <person name="Wu L."/>
            <person name="Ma J."/>
        </authorList>
    </citation>
    <scope>NUCLEOTIDE SEQUENCE [LARGE SCALE GENOMIC DNA]</scope>
    <source>
        <strain evidence="2">JCM 17919</strain>
    </source>
</reference>
<dbReference type="EMBL" id="BAABGY010000002">
    <property type="protein sequence ID" value="GAA4321013.1"/>
    <property type="molecule type" value="Genomic_DNA"/>
</dbReference>
<name>A0ABP8GB30_9BACT</name>
<dbReference type="RefSeq" id="WP_345253336.1">
    <property type="nucleotide sequence ID" value="NZ_BAABGY010000002.1"/>
</dbReference>
<accession>A0ABP8GB30</accession>
<comment type="caution">
    <text evidence="1">The sequence shown here is derived from an EMBL/GenBank/DDBJ whole genome shotgun (WGS) entry which is preliminary data.</text>
</comment>
<protein>
    <submittedName>
        <fullName evidence="1">Uncharacterized protein</fullName>
    </submittedName>
</protein>